<accession>A0ABD2Q1W2</accession>
<feature type="compositionally biased region" description="Low complexity" evidence="1">
    <location>
        <begin position="32"/>
        <end position="41"/>
    </location>
</feature>
<feature type="region of interest" description="Disordered" evidence="1">
    <location>
        <begin position="82"/>
        <end position="102"/>
    </location>
</feature>
<name>A0ABD2Q1W2_9PLAT</name>
<dbReference type="EMBL" id="JBJKFK010001258">
    <property type="protein sequence ID" value="KAL3313594.1"/>
    <property type="molecule type" value="Genomic_DNA"/>
</dbReference>
<comment type="caution">
    <text evidence="3">The sequence shown here is derived from an EMBL/GenBank/DDBJ whole genome shotgun (WGS) entry which is preliminary data.</text>
</comment>
<evidence type="ECO:0000259" key="2">
    <source>
        <dbReference type="Pfam" id="PF08412"/>
    </source>
</evidence>
<proteinExistence type="predicted"/>
<protein>
    <submittedName>
        <fullName evidence="3">Anaphase-promoting complex subunit Hcn1</fullName>
    </submittedName>
</protein>
<evidence type="ECO:0000256" key="1">
    <source>
        <dbReference type="SAM" id="MobiDB-lite"/>
    </source>
</evidence>
<dbReference type="Proteomes" id="UP001626550">
    <property type="component" value="Unassembled WGS sequence"/>
</dbReference>
<sequence length="628" mass="69250">MQEADKSAESSESTRQPNPIRSDTLDTYNTTISSRSSQSIIDVGSHASPLRRHVSVGSEEVQPYRSYNSNVVGLLKRRGNSVAAESRRSPPNSLIPSDSQDLSLDPIVPEEYLLRYRSRSPTPNRNYAPNYLSVKNSSSSRKVSTSSLRNVGLFGNAERRASHSLDLSMALKLAESEMLFDDTVLQYQDSEEEKFAKAVAAVVLAASENRPKSAITEVPIHMYQHHGSEQILDFSLRSLSAARSYNNESRRFNNPLNPVSLRASSFSVAGMDDSERSREHYGFYGGNNHLIPTSVSARDRSPCPSHRSSFVVHSSAVPVPQALCKNNAKSCSTKTSPNSGISLHKALCPQHSVQTTTSPPPVHGTLSTRGSIHSKAGRFLSRAASWRHNRSLQKIVNSFSFGPEVVNKLRMGASLDVEIGPIVKRQITENEVSGQERLRGNGSMCVSTSETRCLISPEGANGDFLGVEKADLVLDMENAASKNCDMSTQTFALRRDIVTEPAGKGRRNCKTQTEEDFFCEMCADGVIEMEERPVLAERFGMDEKAVAQFLLHSNGDPDALNDDVEEDPSDNKGGSASTYLKEQFLSFFQPSDNKLAMKLFGNKHALNREKNRLRQQGKWIIHPYSTGI</sequence>
<dbReference type="Pfam" id="PF08412">
    <property type="entry name" value="Ion_trans_N"/>
    <property type="match status" value="1"/>
</dbReference>
<feature type="compositionally biased region" description="Polar residues" evidence="1">
    <location>
        <begin position="89"/>
        <end position="102"/>
    </location>
</feature>
<evidence type="ECO:0000313" key="3">
    <source>
        <dbReference type="EMBL" id="KAL3313594.1"/>
    </source>
</evidence>
<dbReference type="InterPro" id="IPR013621">
    <property type="entry name" value="Ion_trans_N"/>
</dbReference>
<feature type="compositionally biased region" description="Low complexity" evidence="1">
    <location>
        <begin position="132"/>
        <end position="145"/>
    </location>
</feature>
<feature type="region of interest" description="Disordered" evidence="1">
    <location>
        <begin position="119"/>
        <end position="145"/>
    </location>
</feature>
<evidence type="ECO:0000313" key="4">
    <source>
        <dbReference type="Proteomes" id="UP001626550"/>
    </source>
</evidence>
<dbReference type="AlphaFoldDB" id="A0ABD2Q1W2"/>
<organism evidence="3 4">
    <name type="scientific">Cichlidogyrus casuarinus</name>
    <dbReference type="NCBI Taxonomy" id="1844966"/>
    <lineage>
        <taxon>Eukaryota</taxon>
        <taxon>Metazoa</taxon>
        <taxon>Spiralia</taxon>
        <taxon>Lophotrochozoa</taxon>
        <taxon>Platyhelminthes</taxon>
        <taxon>Monogenea</taxon>
        <taxon>Monopisthocotylea</taxon>
        <taxon>Dactylogyridea</taxon>
        <taxon>Ancyrocephalidae</taxon>
        <taxon>Cichlidogyrus</taxon>
    </lineage>
</organism>
<feature type="region of interest" description="Disordered" evidence="1">
    <location>
        <begin position="1"/>
        <end position="60"/>
    </location>
</feature>
<feature type="compositionally biased region" description="Polar residues" evidence="1">
    <location>
        <begin position="10"/>
        <end position="31"/>
    </location>
</feature>
<keyword evidence="4" id="KW-1185">Reference proteome</keyword>
<feature type="domain" description="Ion transport N-terminal" evidence="2">
    <location>
        <begin position="585"/>
        <end position="626"/>
    </location>
</feature>
<reference evidence="3 4" key="1">
    <citation type="submission" date="2024-11" db="EMBL/GenBank/DDBJ databases">
        <title>Adaptive evolution of stress response genes in parasites aligns with host niche diversity.</title>
        <authorList>
            <person name="Hahn C."/>
            <person name="Resl P."/>
        </authorList>
    </citation>
    <scope>NUCLEOTIDE SEQUENCE [LARGE SCALE GENOMIC DNA]</scope>
    <source>
        <strain evidence="3">EGGRZ-B1_66</strain>
        <tissue evidence="3">Body</tissue>
    </source>
</reference>
<gene>
    <name evidence="3" type="primary">HCN1_4</name>
    <name evidence="3" type="ORF">Ciccas_007804</name>
</gene>